<comment type="caution">
    <text evidence="2">The sequence shown here is derived from an EMBL/GenBank/DDBJ whole genome shotgun (WGS) entry which is preliminary data.</text>
</comment>
<reference evidence="3" key="1">
    <citation type="journal article" date="2015" name="Nat. Genet.">
        <title>The genome and transcriptome of the zoonotic hookworm Ancylostoma ceylanicum identify infection-specific gene families.</title>
        <authorList>
            <person name="Schwarz E.M."/>
            <person name="Hu Y."/>
            <person name="Antoshechkin I."/>
            <person name="Miller M.M."/>
            <person name="Sternberg P.W."/>
            <person name="Aroian R.V."/>
        </authorList>
    </citation>
    <scope>NUCLEOTIDE SEQUENCE</scope>
    <source>
        <strain evidence="3">HY135</strain>
    </source>
</reference>
<gene>
    <name evidence="2" type="primary">Acey_s0073.g772</name>
    <name evidence="2" type="synonym">Acey-T19D12.7</name>
    <name evidence="2" type="ORF">Y032_0073g772</name>
</gene>
<accession>A0A016TV54</accession>
<sequence>MKKIWRKDGQDSFNASNIIFVENNSSIRFTRLAQADSGMYSCCVRSTEDKPYKCFDRSLSVVEYSDEVTALLLRSGNETEDDRNETVWSVMLAQDHLLRAREGDTYFVKLFKESTTDICCELDGSVVQLQTAKDFPQQYGDMLIRNFNSSIHSGTYACNATYSVEHITKQLQTKFTAMGSSQPNINQTLLDFNAVAEFLTQAASTRKLVHVIFAVFLYLI</sequence>
<evidence type="ECO:0000313" key="3">
    <source>
        <dbReference type="Proteomes" id="UP000024635"/>
    </source>
</evidence>
<evidence type="ECO:0000313" key="2">
    <source>
        <dbReference type="EMBL" id="EYC06919.1"/>
    </source>
</evidence>
<feature type="domain" description="Ig-like" evidence="1">
    <location>
        <begin position="1"/>
        <end position="60"/>
    </location>
</feature>
<dbReference type="InterPro" id="IPR036179">
    <property type="entry name" value="Ig-like_dom_sf"/>
</dbReference>
<dbReference type="PROSITE" id="PS50835">
    <property type="entry name" value="IG_LIKE"/>
    <property type="match status" value="1"/>
</dbReference>
<protein>
    <recommendedName>
        <fullName evidence="1">Ig-like domain-containing protein</fullName>
    </recommendedName>
</protein>
<dbReference type="InterPro" id="IPR013783">
    <property type="entry name" value="Ig-like_fold"/>
</dbReference>
<proteinExistence type="predicted"/>
<dbReference type="OrthoDB" id="5795972at2759"/>
<dbReference type="SUPFAM" id="SSF48726">
    <property type="entry name" value="Immunoglobulin"/>
    <property type="match status" value="1"/>
</dbReference>
<dbReference type="AlphaFoldDB" id="A0A016TV54"/>
<organism evidence="2 3">
    <name type="scientific">Ancylostoma ceylanicum</name>
    <dbReference type="NCBI Taxonomy" id="53326"/>
    <lineage>
        <taxon>Eukaryota</taxon>
        <taxon>Metazoa</taxon>
        <taxon>Ecdysozoa</taxon>
        <taxon>Nematoda</taxon>
        <taxon>Chromadorea</taxon>
        <taxon>Rhabditida</taxon>
        <taxon>Rhabditina</taxon>
        <taxon>Rhabditomorpha</taxon>
        <taxon>Strongyloidea</taxon>
        <taxon>Ancylostomatidae</taxon>
        <taxon>Ancylostomatinae</taxon>
        <taxon>Ancylostoma</taxon>
    </lineage>
</organism>
<evidence type="ECO:0000259" key="1">
    <source>
        <dbReference type="PROSITE" id="PS50835"/>
    </source>
</evidence>
<name>A0A016TV54_9BILA</name>
<dbReference type="Gene3D" id="2.60.40.10">
    <property type="entry name" value="Immunoglobulins"/>
    <property type="match status" value="1"/>
</dbReference>
<dbReference type="EMBL" id="JARK01001409">
    <property type="protein sequence ID" value="EYC06919.1"/>
    <property type="molecule type" value="Genomic_DNA"/>
</dbReference>
<keyword evidence="3" id="KW-1185">Reference proteome</keyword>
<dbReference type="InterPro" id="IPR007110">
    <property type="entry name" value="Ig-like_dom"/>
</dbReference>
<dbReference type="Proteomes" id="UP000024635">
    <property type="component" value="Unassembled WGS sequence"/>
</dbReference>